<keyword evidence="3" id="KW-1185">Reference proteome</keyword>
<organism evidence="2 3">
    <name type="scientific">Candida oxycetoniae</name>
    <dbReference type="NCBI Taxonomy" id="497107"/>
    <lineage>
        <taxon>Eukaryota</taxon>
        <taxon>Fungi</taxon>
        <taxon>Dikarya</taxon>
        <taxon>Ascomycota</taxon>
        <taxon>Saccharomycotina</taxon>
        <taxon>Pichiomycetes</taxon>
        <taxon>Debaryomycetaceae</taxon>
        <taxon>Candida/Lodderomyces clade</taxon>
        <taxon>Candida</taxon>
    </lineage>
</organism>
<proteinExistence type="predicted"/>
<reference evidence="2" key="1">
    <citation type="journal article" date="2022" name="DNA Res.">
        <title>Genome analysis of five recently described species of the CUG-Ser clade uncovers Candida theae as a new hybrid lineage with pathogenic potential in the Candida parapsilosis species complex.</title>
        <authorList>
            <person name="Mixao V."/>
            <person name="Del Olmo V."/>
            <person name="Hegedusova E."/>
            <person name="Saus E."/>
            <person name="Pryszcz L."/>
            <person name="Cillingova A."/>
            <person name="Nosek J."/>
            <person name="Gabaldon T."/>
        </authorList>
    </citation>
    <scope>NUCLEOTIDE SEQUENCE</scope>
    <source>
        <strain evidence="2">CBS 10844</strain>
    </source>
</reference>
<name>A0AAI9T1F7_9ASCO</name>
<evidence type="ECO:0000313" key="2">
    <source>
        <dbReference type="EMBL" id="KAI3406496.2"/>
    </source>
</evidence>
<feature type="region of interest" description="Disordered" evidence="1">
    <location>
        <begin position="19"/>
        <end position="39"/>
    </location>
</feature>
<dbReference type="GeneID" id="73378245"/>
<evidence type="ECO:0000256" key="1">
    <source>
        <dbReference type="SAM" id="MobiDB-lite"/>
    </source>
</evidence>
<gene>
    <name evidence="2" type="ORF">KGF56_000628</name>
</gene>
<dbReference type="AlphaFoldDB" id="A0AAI9T1F7"/>
<dbReference type="Proteomes" id="UP001202479">
    <property type="component" value="Unassembled WGS sequence"/>
</dbReference>
<dbReference type="RefSeq" id="XP_049182241.1">
    <property type="nucleotide sequence ID" value="XM_049326558.1"/>
</dbReference>
<dbReference type="EMBL" id="JAHUZD010000023">
    <property type="protein sequence ID" value="KAI3406496.2"/>
    <property type="molecule type" value="Genomic_DNA"/>
</dbReference>
<comment type="caution">
    <text evidence="2">The sequence shown here is derived from an EMBL/GenBank/DDBJ whole genome shotgun (WGS) entry which is preliminary data.</text>
</comment>
<sequence length="133" mass="15425">MTLTKYQRGDAIDGWNDCPTPVMSSQNSSQQSLGKESIRHNQDREGILNLCELVFKKPMDLPERELTCYKSKLQTQIQTMNEEHLDFIESIFNEILEANINKNKVSHRVLEYMMVYEGVTKWCAPLKKIVNSV</sequence>
<feature type="compositionally biased region" description="Polar residues" evidence="1">
    <location>
        <begin position="22"/>
        <end position="34"/>
    </location>
</feature>
<protein>
    <submittedName>
        <fullName evidence="2">Uncharacterized protein</fullName>
    </submittedName>
</protein>
<evidence type="ECO:0000313" key="3">
    <source>
        <dbReference type="Proteomes" id="UP001202479"/>
    </source>
</evidence>
<accession>A0AAI9T1F7</accession>